<evidence type="ECO:0000313" key="1">
    <source>
        <dbReference type="EMBL" id="KAK3788783.1"/>
    </source>
</evidence>
<dbReference type="AlphaFoldDB" id="A0AAE1AJG2"/>
<dbReference type="Proteomes" id="UP001283361">
    <property type="component" value="Unassembled WGS sequence"/>
</dbReference>
<gene>
    <name evidence="1" type="ORF">RRG08_029231</name>
</gene>
<organism evidence="1 2">
    <name type="scientific">Elysia crispata</name>
    <name type="common">lettuce slug</name>
    <dbReference type="NCBI Taxonomy" id="231223"/>
    <lineage>
        <taxon>Eukaryota</taxon>
        <taxon>Metazoa</taxon>
        <taxon>Spiralia</taxon>
        <taxon>Lophotrochozoa</taxon>
        <taxon>Mollusca</taxon>
        <taxon>Gastropoda</taxon>
        <taxon>Heterobranchia</taxon>
        <taxon>Euthyneura</taxon>
        <taxon>Panpulmonata</taxon>
        <taxon>Sacoglossa</taxon>
        <taxon>Placobranchoidea</taxon>
        <taxon>Plakobranchidae</taxon>
        <taxon>Elysia</taxon>
    </lineage>
</organism>
<name>A0AAE1AJG2_9GAST</name>
<keyword evidence="2" id="KW-1185">Reference proteome</keyword>
<comment type="caution">
    <text evidence="1">The sequence shown here is derived from an EMBL/GenBank/DDBJ whole genome shotgun (WGS) entry which is preliminary data.</text>
</comment>
<reference evidence="1" key="1">
    <citation type="journal article" date="2023" name="G3 (Bethesda)">
        <title>A reference genome for the long-term kleptoplast-retaining sea slug Elysia crispata morphotype clarki.</title>
        <authorList>
            <person name="Eastman K.E."/>
            <person name="Pendleton A.L."/>
            <person name="Shaikh M.A."/>
            <person name="Suttiyut T."/>
            <person name="Ogas R."/>
            <person name="Tomko P."/>
            <person name="Gavelis G."/>
            <person name="Widhalm J.R."/>
            <person name="Wisecaver J.H."/>
        </authorList>
    </citation>
    <scope>NUCLEOTIDE SEQUENCE</scope>
    <source>
        <strain evidence="1">ECLA1</strain>
    </source>
</reference>
<sequence length="175" mass="19591">MRLVLGLKRTLEHRGETWVRKNQSERCDVTETHVERVNGESSGEYEKMEESQVETRFKSPLSPQALYSCLQAHTRSAGGGVAPIEITWLMYHQEGNVIGPVVGPELGALAMLSECRIMLWHVTCLINNIVRSAGLVPFINIVLVIVQHSSLAVITCLDRVFSLQLSLPITPWLEQ</sequence>
<dbReference type="EMBL" id="JAWDGP010001738">
    <property type="protein sequence ID" value="KAK3788783.1"/>
    <property type="molecule type" value="Genomic_DNA"/>
</dbReference>
<accession>A0AAE1AJG2</accession>
<proteinExistence type="predicted"/>
<protein>
    <submittedName>
        <fullName evidence="1">Uncharacterized protein</fullName>
    </submittedName>
</protein>
<evidence type="ECO:0000313" key="2">
    <source>
        <dbReference type="Proteomes" id="UP001283361"/>
    </source>
</evidence>